<dbReference type="InterPro" id="IPR026891">
    <property type="entry name" value="Fn3-like"/>
</dbReference>
<comment type="similarity">
    <text evidence="1">Belongs to the glycosyl hydrolase 3 family.</text>
</comment>
<dbReference type="InterPro" id="IPR013783">
    <property type="entry name" value="Ig-like_fold"/>
</dbReference>
<dbReference type="AlphaFoldDB" id="A0A1M4EA39"/>
<keyword evidence="2 5" id="KW-0378">Hydrolase</keyword>
<feature type="domain" description="Fibronectin type III-like" evidence="4">
    <location>
        <begin position="74"/>
        <end position="152"/>
    </location>
</feature>
<evidence type="ECO:0000259" key="4">
    <source>
        <dbReference type="SMART" id="SM01217"/>
    </source>
</evidence>
<reference evidence="5" key="1">
    <citation type="submission" date="2016-04" db="EMBL/GenBank/DDBJ databases">
        <authorList>
            <person name="Evans L.H."/>
            <person name="Alamgir A."/>
            <person name="Owens N."/>
            <person name="Weber N.D."/>
            <person name="Virtaneva K."/>
            <person name="Barbian K."/>
            <person name="Babar A."/>
            <person name="Rosenke K."/>
        </authorList>
    </citation>
    <scope>NUCLEOTIDE SEQUENCE</scope>
    <source>
        <strain evidence="5">Nono1</strain>
    </source>
</reference>
<evidence type="ECO:0000313" key="5">
    <source>
        <dbReference type="EMBL" id="SBO95716.1"/>
    </source>
</evidence>
<evidence type="ECO:0000256" key="2">
    <source>
        <dbReference type="ARBA" id="ARBA00022801"/>
    </source>
</evidence>
<evidence type="ECO:0000256" key="1">
    <source>
        <dbReference type="ARBA" id="ARBA00005336"/>
    </source>
</evidence>
<dbReference type="SMART" id="SM01217">
    <property type="entry name" value="Fn3_like"/>
    <property type="match status" value="1"/>
</dbReference>
<sequence length="164" mass="17880">MPMTFPRDLADLPTRTPGQYPGVFADGSTTRPPGDRTSIRQVNYTYEGLRLDRHGDGFTARFRVRNTGSRAGTETARLYVTLPGRGAAEPGKRLAGSERVTLRPGQARTVGVEVEVEVDADSADHPLSVWDSRADRRATVPGTYRVQVGRSSRDLPLSAAVRLS</sequence>
<dbReference type="PANTHER" id="PTHR42715">
    <property type="entry name" value="BETA-GLUCOSIDASE"/>
    <property type="match status" value="1"/>
</dbReference>
<accession>A0A1M4EA39</accession>
<dbReference type="Gene3D" id="2.60.40.10">
    <property type="entry name" value="Immunoglobulins"/>
    <property type="match status" value="1"/>
</dbReference>
<dbReference type="GO" id="GO:0005975">
    <property type="term" value="P:carbohydrate metabolic process"/>
    <property type="evidence" value="ECO:0007669"/>
    <property type="project" value="UniProtKB-ARBA"/>
</dbReference>
<dbReference type="EC" id="3.2.1.21" evidence="5"/>
<gene>
    <name evidence="5" type="ORF">BN4615_P5232</name>
</gene>
<dbReference type="Pfam" id="PF14310">
    <property type="entry name" value="Fn3-like"/>
    <property type="match status" value="1"/>
</dbReference>
<dbReference type="InterPro" id="IPR050288">
    <property type="entry name" value="Cellulose_deg_GH3"/>
</dbReference>
<proteinExistence type="inferred from homology"/>
<dbReference type="EMBL" id="LT559118">
    <property type="protein sequence ID" value="SBO95716.1"/>
    <property type="molecule type" value="Genomic_DNA"/>
</dbReference>
<evidence type="ECO:0000256" key="3">
    <source>
        <dbReference type="SAM" id="MobiDB-lite"/>
    </source>
</evidence>
<organism evidence="5">
    <name type="scientific">Nonomuraea gerenzanensis</name>
    <dbReference type="NCBI Taxonomy" id="93944"/>
    <lineage>
        <taxon>Bacteria</taxon>
        <taxon>Bacillati</taxon>
        <taxon>Actinomycetota</taxon>
        <taxon>Actinomycetes</taxon>
        <taxon>Streptosporangiales</taxon>
        <taxon>Streptosporangiaceae</taxon>
        <taxon>Nonomuraea</taxon>
    </lineage>
</organism>
<dbReference type="GO" id="GO:0008422">
    <property type="term" value="F:beta-glucosidase activity"/>
    <property type="evidence" value="ECO:0007669"/>
    <property type="project" value="UniProtKB-EC"/>
</dbReference>
<feature type="region of interest" description="Disordered" evidence="3">
    <location>
        <begin position="1"/>
        <end position="36"/>
    </location>
</feature>
<protein>
    <submittedName>
        <fullName evidence="5">Beta-glucosidase</fullName>
        <ecNumber evidence="5">3.2.1.21</ecNumber>
    </submittedName>
</protein>
<keyword evidence="5" id="KW-0326">Glycosidase</keyword>
<name>A0A1M4EA39_9ACTN</name>
<dbReference type="PANTHER" id="PTHR42715:SF10">
    <property type="entry name" value="BETA-GLUCOSIDASE"/>
    <property type="match status" value="1"/>
</dbReference>